<dbReference type="CDD" id="cd02440">
    <property type="entry name" value="AdoMet_MTases"/>
    <property type="match status" value="1"/>
</dbReference>
<dbReference type="GO" id="GO:0004719">
    <property type="term" value="F:protein-L-isoaspartate (D-aspartate) O-methyltransferase activity"/>
    <property type="evidence" value="ECO:0007669"/>
    <property type="project" value="UniProtKB-UniRule"/>
</dbReference>
<dbReference type="PANTHER" id="PTHR11579">
    <property type="entry name" value="PROTEIN-L-ISOASPARTATE O-METHYLTRANSFERASE"/>
    <property type="match status" value="1"/>
</dbReference>
<comment type="function">
    <text evidence="7">Catalyzes the methyl esterification of L-isoaspartyl residues in peptides and proteins that result from spontaneous decomposition of normal L-aspartyl and L-asparaginyl residues. It plays a role in the repair and/or degradation of damaged proteins.</text>
</comment>
<evidence type="ECO:0000256" key="6">
    <source>
        <dbReference type="ARBA" id="ARBA00022691"/>
    </source>
</evidence>
<protein>
    <recommendedName>
        <fullName evidence="7">Protein-L-isoaspartate O-methyltransferase</fullName>
        <ecNumber evidence="7">2.1.1.77</ecNumber>
    </recommendedName>
    <alternativeName>
        <fullName evidence="7">L-isoaspartyl protein carboxyl methyltransferase</fullName>
    </alternativeName>
    <alternativeName>
        <fullName evidence="7">Protein L-isoaspartyl methyltransferase</fullName>
    </alternativeName>
    <alternativeName>
        <fullName evidence="7">Protein-beta-aspartate methyltransferase</fullName>
        <shortName evidence="7">PIMT</shortName>
    </alternativeName>
</protein>
<evidence type="ECO:0000256" key="3">
    <source>
        <dbReference type="ARBA" id="ARBA00022490"/>
    </source>
</evidence>
<comment type="caution">
    <text evidence="8">The sequence shown here is derived from an EMBL/GenBank/DDBJ whole genome shotgun (WGS) entry which is preliminary data.</text>
</comment>
<proteinExistence type="inferred from homology"/>
<dbReference type="NCBIfam" id="NF001453">
    <property type="entry name" value="PRK00312.1"/>
    <property type="match status" value="1"/>
</dbReference>
<dbReference type="EC" id="2.1.1.77" evidence="7"/>
<dbReference type="HAMAP" id="MF_00090">
    <property type="entry name" value="PIMT"/>
    <property type="match status" value="1"/>
</dbReference>
<dbReference type="EMBL" id="MGGL01000005">
    <property type="protein sequence ID" value="OGM27165.1"/>
    <property type="molecule type" value="Genomic_DNA"/>
</dbReference>
<dbReference type="GO" id="GO:0030091">
    <property type="term" value="P:protein repair"/>
    <property type="evidence" value="ECO:0007669"/>
    <property type="project" value="UniProtKB-UniRule"/>
</dbReference>
<dbReference type="InterPro" id="IPR029063">
    <property type="entry name" value="SAM-dependent_MTases_sf"/>
</dbReference>
<evidence type="ECO:0000313" key="9">
    <source>
        <dbReference type="Proteomes" id="UP000179221"/>
    </source>
</evidence>
<comment type="subcellular location">
    <subcellularLocation>
        <location evidence="1 7">Cytoplasm</location>
    </subcellularLocation>
</comment>
<evidence type="ECO:0000256" key="1">
    <source>
        <dbReference type="ARBA" id="ARBA00004496"/>
    </source>
</evidence>
<keyword evidence="4 7" id="KW-0489">Methyltransferase</keyword>
<dbReference type="SUPFAM" id="SSF53335">
    <property type="entry name" value="S-adenosyl-L-methionine-dependent methyltransferases"/>
    <property type="match status" value="1"/>
</dbReference>
<keyword evidence="3 7" id="KW-0963">Cytoplasm</keyword>
<gene>
    <name evidence="7" type="primary">pcm</name>
    <name evidence="8" type="ORF">A2628_03955</name>
</gene>
<dbReference type="Gene3D" id="3.40.50.150">
    <property type="entry name" value="Vaccinia Virus protein VP39"/>
    <property type="match status" value="1"/>
</dbReference>
<accession>A0A1F7YKY0</accession>
<dbReference type="AlphaFoldDB" id="A0A1F7YKY0"/>
<dbReference type="NCBIfam" id="TIGR00080">
    <property type="entry name" value="pimt"/>
    <property type="match status" value="1"/>
</dbReference>
<comment type="similarity">
    <text evidence="2 7">Belongs to the methyltransferase superfamily. L-isoaspartyl/D-aspartyl protein methyltransferase family.</text>
</comment>
<feature type="active site" evidence="7">
    <location>
        <position position="68"/>
    </location>
</feature>
<reference evidence="8 9" key="1">
    <citation type="journal article" date="2016" name="Nat. Commun.">
        <title>Thousands of microbial genomes shed light on interconnected biogeochemical processes in an aquifer system.</title>
        <authorList>
            <person name="Anantharaman K."/>
            <person name="Brown C.T."/>
            <person name="Hug L.A."/>
            <person name="Sharon I."/>
            <person name="Castelle C.J."/>
            <person name="Probst A.J."/>
            <person name="Thomas B.C."/>
            <person name="Singh A."/>
            <person name="Wilkins M.J."/>
            <person name="Karaoz U."/>
            <person name="Brodie E.L."/>
            <person name="Williams K.H."/>
            <person name="Hubbard S.S."/>
            <person name="Banfield J.F."/>
        </authorList>
    </citation>
    <scope>NUCLEOTIDE SEQUENCE [LARGE SCALE GENOMIC DNA]</scope>
</reference>
<name>A0A1F7YKY0_9BACT</name>
<dbReference type="PANTHER" id="PTHR11579:SF0">
    <property type="entry name" value="PROTEIN-L-ISOASPARTATE(D-ASPARTATE) O-METHYLTRANSFERASE"/>
    <property type="match status" value="1"/>
</dbReference>
<evidence type="ECO:0000256" key="7">
    <source>
        <dbReference type="HAMAP-Rule" id="MF_00090"/>
    </source>
</evidence>
<keyword evidence="5 7" id="KW-0808">Transferase</keyword>
<evidence type="ECO:0000256" key="4">
    <source>
        <dbReference type="ARBA" id="ARBA00022603"/>
    </source>
</evidence>
<dbReference type="GO" id="GO:0032259">
    <property type="term" value="P:methylation"/>
    <property type="evidence" value="ECO:0007669"/>
    <property type="project" value="UniProtKB-KW"/>
</dbReference>
<sequence>MDVKPPARRSGSKREEMIRKIREEYKLDSPKVLKAMLQVRREKFVSKADVNIAYSDCALSIGYGQTISQPYTVAMMTDLVVGRVEEPKSGSNKKLEKVLEIGTGSGYQAAVLSLLVKEVYTLEIIPQLAGRAKKTLNKLGYKNIHVKVGSGKWGWPEKVPFDAILITAALEGVPDELFRQLKIGGVLVAPIGPRQSQIMTRFTKLENGKVDKEEFQNYVFVPFVETANPEG</sequence>
<evidence type="ECO:0000256" key="5">
    <source>
        <dbReference type="ARBA" id="ARBA00022679"/>
    </source>
</evidence>
<dbReference type="FunFam" id="3.40.50.150:FF:000010">
    <property type="entry name" value="Protein-L-isoaspartate O-methyltransferase"/>
    <property type="match status" value="1"/>
</dbReference>
<dbReference type="Pfam" id="PF01135">
    <property type="entry name" value="PCMT"/>
    <property type="match status" value="1"/>
</dbReference>
<evidence type="ECO:0000256" key="2">
    <source>
        <dbReference type="ARBA" id="ARBA00005369"/>
    </source>
</evidence>
<dbReference type="Proteomes" id="UP000179221">
    <property type="component" value="Unassembled WGS sequence"/>
</dbReference>
<evidence type="ECO:0000313" key="8">
    <source>
        <dbReference type="EMBL" id="OGM27165.1"/>
    </source>
</evidence>
<organism evidence="8 9">
    <name type="scientific">Candidatus Woesebacteria bacterium RIFCSPHIGHO2_01_FULL_40_22</name>
    <dbReference type="NCBI Taxonomy" id="1802499"/>
    <lineage>
        <taxon>Bacteria</taxon>
        <taxon>Candidatus Woeseibacteriota</taxon>
    </lineage>
</organism>
<dbReference type="InterPro" id="IPR000682">
    <property type="entry name" value="PCMT"/>
</dbReference>
<comment type="catalytic activity">
    <reaction evidence="7">
        <text>[protein]-L-isoaspartate + S-adenosyl-L-methionine = [protein]-L-isoaspartate alpha-methyl ester + S-adenosyl-L-homocysteine</text>
        <dbReference type="Rhea" id="RHEA:12705"/>
        <dbReference type="Rhea" id="RHEA-COMP:12143"/>
        <dbReference type="Rhea" id="RHEA-COMP:12144"/>
        <dbReference type="ChEBI" id="CHEBI:57856"/>
        <dbReference type="ChEBI" id="CHEBI:59789"/>
        <dbReference type="ChEBI" id="CHEBI:90596"/>
        <dbReference type="ChEBI" id="CHEBI:90598"/>
        <dbReference type="EC" id="2.1.1.77"/>
    </reaction>
</comment>
<dbReference type="GO" id="GO:0005737">
    <property type="term" value="C:cytoplasm"/>
    <property type="evidence" value="ECO:0007669"/>
    <property type="project" value="UniProtKB-SubCell"/>
</dbReference>
<keyword evidence="6 7" id="KW-0949">S-adenosyl-L-methionine</keyword>